<keyword evidence="1" id="KW-1133">Transmembrane helix</keyword>
<dbReference type="Proteomes" id="UP000776629">
    <property type="component" value="Unassembled WGS sequence"/>
</dbReference>
<name>A0ABS2EN35_9LACO</name>
<proteinExistence type="predicted"/>
<sequence length="110" mass="12483">MILSTASWILVILIILVYHRSLTASTEKELSFFGSFTRLLLALILSLRIAVTIVTFPIFLGLHLTQIILLLLTIAITELSFRRLRLTFGNPRLARTCLIANSIFLLVMPW</sequence>
<evidence type="ECO:0000313" key="2">
    <source>
        <dbReference type="EMBL" id="MBM6753919.1"/>
    </source>
</evidence>
<reference evidence="2 3" key="1">
    <citation type="journal article" date="2021" name="Sci. Rep.">
        <title>The distribution of antibiotic resistance genes in chicken gut microbiota commensals.</title>
        <authorList>
            <person name="Juricova H."/>
            <person name="Matiasovicova J."/>
            <person name="Kubasova T."/>
            <person name="Cejkova D."/>
            <person name="Rychlik I."/>
        </authorList>
    </citation>
    <scope>NUCLEOTIDE SEQUENCE [LARGE SCALE GENOMIC DNA]</scope>
    <source>
        <strain evidence="2 3">An810</strain>
    </source>
</reference>
<evidence type="ECO:0000313" key="3">
    <source>
        <dbReference type="Proteomes" id="UP000776629"/>
    </source>
</evidence>
<feature type="transmembrane region" description="Helical" evidence="1">
    <location>
        <begin position="64"/>
        <end position="81"/>
    </location>
</feature>
<dbReference type="EMBL" id="JACJJQ010000013">
    <property type="protein sequence ID" value="MBM6753919.1"/>
    <property type="molecule type" value="Genomic_DNA"/>
</dbReference>
<comment type="caution">
    <text evidence="2">The sequence shown here is derived from an EMBL/GenBank/DDBJ whole genome shotgun (WGS) entry which is preliminary data.</text>
</comment>
<keyword evidence="1" id="KW-0472">Membrane</keyword>
<gene>
    <name evidence="2" type="ORF">H5993_03975</name>
</gene>
<accession>A0ABS2EN35</accession>
<protein>
    <submittedName>
        <fullName evidence="2">Uncharacterized protein</fullName>
    </submittedName>
</protein>
<dbReference type="RefSeq" id="WP_204776313.1">
    <property type="nucleotide sequence ID" value="NZ_JACJJQ010000013.1"/>
</dbReference>
<keyword evidence="3" id="KW-1185">Reference proteome</keyword>
<organism evidence="2 3">
    <name type="scientific">Limosilactobacillus alvi</name>
    <dbReference type="NCBI Taxonomy" id="990412"/>
    <lineage>
        <taxon>Bacteria</taxon>
        <taxon>Bacillati</taxon>
        <taxon>Bacillota</taxon>
        <taxon>Bacilli</taxon>
        <taxon>Lactobacillales</taxon>
        <taxon>Lactobacillaceae</taxon>
        <taxon>Limosilactobacillus</taxon>
    </lineage>
</organism>
<feature type="transmembrane region" description="Helical" evidence="1">
    <location>
        <begin position="6"/>
        <end position="24"/>
    </location>
</feature>
<evidence type="ECO:0000256" key="1">
    <source>
        <dbReference type="SAM" id="Phobius"/>
    </source>
</evidence>
<feature type="transmembrane region" description="Helical" evidence="1">
    <location>
        <begin position="36"/>
        <end position="58"/>
    </location>
</feature>
<keyword evidence="1" id="KW-0812">Transmembrane</keyword>